<evidence type="ECO:0000256" key="2">
    <source>
        <dbReference type="ARBA" id="ARBA00023002"/>
    </source>
</evidence>
<dbReference type="Proteomes" id="UP001146351">
    <property type="component" value="Unassembled WGS sequence"/>
</dbReference>
<comment type="similarity">
    <text evidence="1">Belongs to the short-chain dehydrogenases/reductases (SDR) family.</text>
</comment>
<evidence type="ECO:0000256" key="1">
    <source>
        <dbReference type="ARBA" id="ARBA00006484"/>
    </source>
</evidence>
<dbReference type="PANTHER" id="PTHR44229:SF4">
    <property type="entry name" value="15-HYDROXYPROSTAGLANDIN DEHYDROGENASE [NAD(+)]"/>
    <property type="match status" value="1"/>
</dbReference>
<gene>
    <name evidence="3" type="ORF">N7492_009681</name>
</gene>
<proteinExistence type="inferred from homology"/>
<dbReference type="SUPFAM" id="SSF51735">
    <property type="entry name" value="NAD(P)-binding Rossmann-fold domains"/>
    <property type="match status" value="1"/>
</dbReference>
<dbReference type="EMBL" id="JAPQKO010000006">
    <property type="protein sequence ID" value="KAJ5156878.1"/>
    <property type="molecule type" value="Genomic_DNA"/>
</dbReference>
<dbReference type="InterPro" id="IPR002347">
    <property type="entry name" value="SDR_fam"/>
</dbReference>
<dbReference type="OrthoDB" id="37659at2759"/>
<dbReference type="Gene3D" id="3.40.50.720">
    <property type="entry name" value="NAD(P)-binding Rossmann-like Domain"/>
    <property type="match status" value="1"/>
</dbReference>
<reference evidence="3" key="2">
    <citation type="journal article" date="2023" name="IMA Fungus">
        <title>Comparative genomic study of the Penicillium genus elucidates a diverse pangenome and 15 lateral gene transfer events.</title>
        <authorList>
            <person name="Petersen C."/>
            <person name="Sorensen T."/>
            <person name="Nielsen M.R."/>
            <person name="Sondergaard T.E."/>
            <person name="Sorensen J.L."/>
            <person name="Fitzpatrick D.A."/>
            <person name="Frisvad J.C."/>
            <person name="Nielsen K.L."/>
        </authorList>
    </citation>
    <scope>NUCLEOTIDE SEQUENCE</scope>
    <source>
        <strain evidence="3">IBT 21917</strain>
    </source>
</reference>
<keyword evidence="2" id="KW-0560">Oxidoreductase</keyword>
<accession>A0A9W9HS88</accession>
<keyword evidence="4" id="KW-1185">Reference proteome</keyword>
<dbReference type="PANTHER" id="PTHR44229">
    <property type="entry name" value="15-HYDROXYPROSTAGLANDIN DEHYDROGENASE [NAD(+)]"/>
    <property type="match status" value="1"/>
</dbReference>
<protein>
    <submittedName>
        <fullName evidence="3">Short-chain dehydrogenase/reductase SDR</fullName>
    </submittedName>
</protein>
<organism evidence="3 4">
    <name type="scientific">Penicillium capsulatum</name>
    <dbReference type="NCBI Taxonomy" id="69766"/>
    <lineage>
        <taxon>Eukaryota</taxon>
        <taxon>Fungi</taxon>
        <taxon>Dikarya</taxon>
        <taxon>Ascomycota</taxon>
        <taxon>Pezizomycotina</taxon>
        <taxon>Eurotiomycetes</taxon>
        <taxon>Eurotiomycetidae</taxon>
        <taxon>Eurotiales</taxon>
        <taxon>Aspergillaceae</taxon>
        <taxon>Penicillium</taxon>
    </lineage>
</organism>
<dbReference type="GO" id="GO:0005737">
    <property type="term" value="C:cytoplasm"/>
    <property type="evidence" value="ECO:0007669"/>
    <property type="project" value="TreeGrafter"/>
</dbReference>
<reference evidence="3" key="1">
    <citation type="submission" date="2022-11" db="EMBL/GenBank/DDBJ databases">
        <authorList>
            <person name="Petersen C."/>
        </authorList>
    </citation>
    <scope>NUCLEOTIDE SEQUENCE</scope>
    <source>
        <strain evidence="3">IBT 21917</strain>
    </source>
</reference>
<dbReference type="PRINTS" id="PR00081">
    <property type="entry name" value="GDHRDH"/>
</dbReference>
<evidence type="ECO:0000313" key="3">
    <source>
        <dbReference type="EMBL" id="KAJ5156878.1"/>
    </source>
</evidence>
<sequence length="362" mass="39611">MSQYIAQITSRSLLDKVVLITGGANGIGASLVRQCLENGANVCFGDLDNMSGERLFRTCRDEFPPEEEQPPRVLFQPTDVTDYASVLALFDLAFTTYKRIDHVVSAAGIVEIGNWFDFGLTLQTVRQVPTHKVLDVNLLGSMYVTRIASVYLRHNRGPGVDRSVLLFSCSSGFKESPSLFVYQASKHGVVGLMRSLRGYISSPYKHYLRINTVCPWMTQTDGIKKIEQQWKEASLPTNTPREVSTVAASILSDPSLNGKSMFVEGGRAWEIEGNIDRLEAQWLGEAPSKTLAAGQAFLDDGAIWTARPRKRSSISSGVPPGVPLSKIKGIHHSPKSQAHDLTQGLANGLTNGHANGLTNEVH</sequence>
<dbReference type="GO" id="GO:0016616">
    <property type="term" value="F:oxidoreductase activity, acting on the CH-OH group of donors, NAD or NADP as acceptor"/>
    <property type="evidence" value="ECO:0007669"/>
    <property type="project" value="TreeGrafter"/>
</dbReference>
<dbReference type="AlphaFoldDB" id="A0A9W9HS88"/>
<comment type="caution">
    <text evidence="3">The sequence shown here is derived from an EMBL/GenBank/DDBJ whole genome shotgun (WGS) entry which is preliminary data.</text>
</comment>
<evidence type="ECO:0000313" key="4">
    <source>
        <dbReference type="Proteomes" id="UP001146351"/>
    </source>
</evidence>
<dbReference type="InterPro" id="IPR036291">
    <property type="entry name" value="NAD(P)-bd_dom_sf"/>
</dbReference>
<dbReference type="Pfam" id="PF00106">
    <property type="entry name" value="adh_short"/>
    <property type="match status" value="1"/>
</dbReference>
<name>A0A9W9HS88_9EURO</name>